<evidence type="ECO:0000256" key="4">
    <source>
        <dbReference type="ARBA" id="ARBA00023239"/>
    </source>
</evidence>
<dbReference type="SUPFAM" id="SSF69618">
    <property type="entry name" value="HemD-like"/>
    <property type="match status" value="1"/>
</dbReference>
<keyword evidence="4 9" id="KW-0456">Lyase</keyword>
<dbReference type="Gene3D" id="3.40.50.10090">
    <property type="match status" value="2"/>
</dbReference>
<dbReference type="PANTHER" id="PTHR38042">
    <property type="entry name" value="UROPORPHYRINOGEN-III SYNTHASE, CHLOROPLASTIC"/>
    <property type="match status" value="1"/>
</dbReference>
<evidence type="ECO:0000256" key="6">
    <source>
        <dbReference type="ARBA" id="ARBA00037589"/>
    </source>
</evidence>
<feature type="domain" description="Tetrapyrrole biosynthesis uroporphyrinogen III synthase" evidence="10">
    <location>
        <begin position="19"/>
        <end position="238"/>
    </location>
</feature>
<evidence type="ECO:0000313" key="12">
    <source>
        <dbReference type="Proteomes" id="UP000824083"/>
    </source>
</evidence>
<keyword evidence="5 9" id="KW-0627">Porphyrin biosynthesis</keyword>
<dbReference type="InterPro" id="IPR039793">
    <property type="entry name" value="UROS/Hem4"/>
</dbReference>
<dbReference type="Pfam" id="PF02602">
    <property type="entry name" value="HEM4"/>
    <property type="match status" value="1"/>
</dbReference>
<dbReference type="GO" id="GO:0006782">
    <property type="term" value="P:protoporphyrinogen IX biosynthetic process"/>
    <property type="evidence" value="ECO:0007669"/>
    <property type="project" value="UniProtKB-UniRule"/>
</dbReference>
<evidence type="ECO:0000256" key="9">
    <source>
        <dbReference type="RuleBase" id="RU366031"/>
    </source>
</evidence>
<comment type="catalytic activity">
    <reaction evidence="8 9">
        <text>hydroxymethylbilane = uroporphyrinogen III + H2O</text>
        <dbReference type="Rhea" id="RHEA:18965"/>
        <dbReference type="ChEBI" id="CHEBI:15377"/>
        <dbReference type="ChEBI" id="CHEBI:57308"/>
        <dbReference type="ChEBI" id="CHEBI:57845"/>
        <dbReference type="EC" id="4.2.1.75"/>
    </reaction>
</comment>
<name>A0A9D1IIQ2_9BURK</name>
<accession>A0A9D1IIQ2</accession>
<evidence type="ECO:0000256" key="1">
    <source>
        <dbReference type="ARBA" id="ARBA00004772"/>
    </source>
</evidence>
<organism evidence="11 12">
    <name type="scientific">Candidatus Aphodousia faecigallinarum</name>
    <dbReference type="NCBI Taxonomy" id="2840677"/>
    <lineage>
        <taxon>Bacteria</taxon>
        <taxon>Pseudomonadati</taxon>
        <taxon>Pseudomonadota</taxon>
        <taxon>Betaproteobacteria</taxon>
        <taxon>Burkholderiales</taxon>
        <taxon>Sutterellaceae</taxon>
        <taxon>Sutterellaceae incertae sedis</taxon>
        <taxon>Candidatus Aphodousia</taxon>
    </lineage>
</organism>
<comment type="caution">
    <text evidence="11">The sequence shown here is derived from an EMBL/GenBank/DDBJ whole genome shotgun (WGS) entry which is preliminary data.</text>
</comment>
<protein>
    <recommendedName>
        <fullName evidence="7 9">Uroporphyrinogen-III synthase</fullName>
        <ecNumber evidence="3 9">4.2.1.75</ecNumber>
    </recommendedName>
</protein>
<comment type="similarity">
    <text evidence="2 9">Belongs to the uroporphyrinogen-III synthase family.</text>
</comment>
<dbReference type="GO" id="GO:0004852">
    <property type="term" value="F:uroporphyrinogen-III synthase activity"/>
    <property type="evidence" value="ECO:0007669"/>
    <property type="project" value="UniProtKB-UniRule"/>
</dbReference>
<sequence length="259" mass="28703">MTQYQRPIILMRPGASNERLAERLTKLGMNVWKWPAFTILPPTDPERVKERLSDLSSFDMVLLASPAAVAASAAYVKSWPKHITLATIGSGTARVIRAAWGENTQVLCPDGEAFDSGSERFFELLKSRGFPSRVLIIRGQVGREWLREQLLAHGTDVEVLPAYQRLPLELSSAELEKLRFSTQGLAPIIYLTSTDAVGVLLHAVKTVSGALEWLQKGFVLTIHPRPKAQLEEVGFHNVALVSAKDEKVQEAIEKLLNIV</sequence>
<reference evidence="11" key="2">
    <citation type="journal article" date="2021" name="PeerJ">
        <title>Extensive microbial diversity within the chicken gut microbiome revealed by metagenomics and culture.</title>
        <authorList>
            <person name="Gilroy R."/>
            <person name="Ravi A."/>
            <person name="Getino M."/>
            <person name="Pursley I."/>
            <person name="Horton D.L."/>
            <person name="Alikhan N.F."/>
            <person name="Baker D."/>
            <person name="Gharbi K."/>
            <person name="Hall N."/>
            <person name="Watson M."/>
            <person name="Adriaenssens E.M."/>
            <person name="Foster-Nyarko E."/>
            <person name="Jarju S."/>
            <person name="Secka A."/>
            <person name="Antonio M."/>
            <person name="Oren A."/>
            <person name="Chaudhuri R.R."/>
            <person name="La Ragione R."/>
            <person name="Hildebrand F."/>
            <person name="Pallen M.J."/>
        </authorList>
    </citation>
    <scope>NUCLEOTIDE SEQUENCE</scope>
    <source>
        <strain evidence="11">7463</strain>
    </source>
</reference>
<dbReference type="InterPro" id="IPR036108">
    <property type="entry name" value="4pyrrol_syn_uPrphyn_synt_sf"/>
</dbReference>
<evidence type="ECO:0000256" key="5">
    <source>
        <dbReference type="ARBA" id="ARBA00023244"/>
    </source>
</evidence>
<dbReference type="Proteomes" id="UP000824083">
    <property type="component" value="Unassembled WGS sequence"/>
</dbReference>
<proteinExistence type="inferred from homology"/>
<evidence type="ECO:0000256" key="8">
    <source>
        <dbReference type="ARBA" id="ARBA00048617"/>
    </source>
</evidence>
<dbReference type="EC" id="4.2.1.75" evidence="3 9"/>
<evidence type="ECO:0000256" key="7">
    <source>
        <dbReference type="ARBA" id="ARBA00040167"/>
    </source>
</evidence>
<comment type="pathway">
    <text evidence="1 9">Porphyrin-containing compound metabolism; protoporphyrin-IX biosynthesis; coproporphyrinogen-III from 5-aminolevulinate: step 3/4.</text>
</comment>
<dbReference type="EMBL" id="DVMY01000011">
    <property type="protein sequence ID" value="HIU36724.1"/>
    <property type="molecule type" value="Genomic_DNA"/>
</dbReference>
<evidence type="ECO:0000313" key="11">
    <source>
        <dbReference type="EMBL" id="HIU36724.1"/>
    </source>
</evidence>
<dbReference type="CDD" id="cd06578">
    <property type="entry name" value="HemD"/>
    <property type="match status" value="1"/>
</dbReference>
<dbReference type="InterPro" id="IPR003754">
    <property type="entry name" value="4pyrrol_synth_uPrphyn_synth"/>
</dbReference>
<dbReference type="PANTHER" id="PTHR38042:SF1">
    <property type="entry name" value="UROPORPHYRINOGEN-III SYNTHASE, CHLOROPLASTIC"/>
    <property type="match status" value="1"/>
</dbReference>
<reference evidence="11" key="1">
    <citation type="submission" date="2020-10" db="EMBL/GenBank/DDBJ databases">
        <authorList>
            <person name="Gilroy R."/>
        </authorList>
    </citation>
    <scope>NUCLEOTIDE SEQUENCE</scope>
    <source>
        <strain evidence="11">7463</strain>
    </source>
</reference>
<gene>
    <name evidence="11" type="ORF">IAC56_00365</name>
</gene>
<evidence type="ECO:0000256" key="2">
    <source>
        <dbReference type="ARBA" id="ARBA00008133"/>
    </source>
</evidence>
<dbReference type="AlphaFoldDB" id="A0A9D1IIQ2"/>
<comment type="function">
    <text evidence="6 9">Catalyzes cyclization of the linear tetrapyrrole, hydroxymethylbilane, to the macrocyclic uroporphyrinogen III.</text>
</comment>
<evidence type="ECO:0000256" key="3">
    <source>
        <dbReference type="ARBA" id="ARBA00013109"/>
    </source>
</evidence>
<evidence type="ECO:0000259" key="10">
    <source>
        <dbReference type="Pfam" id="PF02602"/>
    </source>
</evidence>
<dbReference type="GO" id="GO:0006780">
    <property type="term" value="P:uroporphyrinogen III biosynthetic process"/>
    <property type="evidence" value="ECO:0007669"/>
    <property type="project" value="UniProtKB-UniRule"/>
</dbReference>